<dbReference type="Proteomes" id="UP001595715">
    <property type="component" value="Unassembled WGS sequence"/>
</dbReference>
<accession>A0ABV8K8X8</accession>
<dbReference type="RefSeq" id="WP_377721085.1">
    <property type="nucleotide sequence ID" value="NZ_JBHSAM010000033.1"/>
</dbReference>
<comment type="caution">
    <text evidence="2">The sequence shown here is derived from an EMBL/GenBank/DDBJ whole genome shotgun (WGS) entry which is preliminary data.</text>
</comment>
<proteinExistence type="predicted"/>
<dbReference type="SUPFAM" id="SSF51658">
    <property type="entry name" value="Xylose isomerase-like"/>
    <property type="match status" value="1"/>
</dbReference>
<evidence type="ECO:0000313" key="2">
    <source>
        <dbReference type="EMBL" id="MFC4102468.1"/>
    </source>
</evidence>
<dbReference type="GO" id="GO:0016853">
    <property type="term" value="F:isomerase activity"/>
    <property type="evidence" value="ECO:0007669"/>
    <property type="project" value="UniProtKB-KW"/>
</dbReference>
<feature type="domain" description="Xylose isomerase-like TIM barrel" evidence="1">
    <location>
        <begin position="21"/>
        <end position="274"/>
    </location>
</feature>
<name>A0ABV8K8X8_9BACL</name>
<dbReference type="EMBL" id="JBHSAM010000033">
    <property type="protein sequence ID" value="MFC4102468.1"/>
    <property type="molecule type" value="Genomic_DNA"/>
</dbReference>
<gene>
    <name evidence="2" type="ORF">ACFOZ8_22885</name>
</gene>
<evidence type="ECO:0000259" key="1">
    <source>
        <dbReference type="Pfam" id="PF01261"/>
    </source>
</evidence>
<organism evidence="2 3">
    <name type="scientific">Paenibacillus xanthanilyticus</name>
    <dbReference type="NCBI Taxonomy" id="1783531"/>
    <lineage>
        <taxon>Bacteria</taxon>
        <taxon>Bacillati</taxon>
        <taxon>Bacillota</taxon>
        <taxon>Bacilli</taxon>
        <taxon>Bacillales</taxon>
        <taxon>Paenibacillaceae</taxon>
        <taxon>Paenibacillus</taxon>
    </lineage>
</organism>
<dbReference type="InterPro" id="IPR013022">
    <property type="entry name" value="Xyl_isomerase-like_TIM-brl"/>
</dbReference>
<dbReference type="PANTHER" id="PTHR12110">
    <property type="entry name" value="HYDROXYPYRUVATE ISOMERASE"/>
    <property type="match status" value="1"/>
</dbReference>
<sequence>MHICLCSISFRHELVSFGELVDFAERTGFQGIELWGVHGKSLLRDRRRELPGMLEAMEARGLGISMISDYVDLLAPEDRTPQLLCGWADLLDLAQAFRTRKLRIFAGDRPSATAAEREWALCVNRLGQLAGQAAEAGVQLVVETHPRTYADTLDATLRLLRDTGRSEIGINLDFLHLWESGTPPLEAYRELRRWIVNYHVKNVAAPEQAGLFEPGNVFSPSGKRDGMAALAQGAIDYAAVFDQLNQDLTPHPIAIEWFGEHPFARLEKERQWLALWSRPERQAAHAN</sequence>
<dbReference type="Gene3D" id="3.20.20.150">
    <property type="entry name" value="Divalent-metal-dependent TIM barrel enzymes"/>
    <property type="match status" value="1"/>
</dbReference>
<dbReference type="PANTHER" id="PTHR12110:SF21">
    <property type="entry name" value="XYLOSE ISOMERASE-LIKE TIM BARREL DOMAIN-CONTAINING PROTEIN"/>
    <property type="match status" value="1"/>
</dbReference>
<dbReference type="InterPro" id="IPR050312">
    <property type="entry name" value="IolE/XylAMocC-like"/>
</dbReference>
<protein>
    <submittedName>
        <fullName evidence="2">Sugar phosphate isomerase/epimerase family protein</fullName>
    </submittedName>
</protein>
<dbReference type="Pfam" id="PF01261">
    <property type="entry name" value="AP_endonuc_2"/>
    <property type="match status" value="1"/>
</dbReference>
<keyword evidence="3" id="KW-1185">Reference proteome</keyword>
<reference evidence="3" key="1">
    <citation type="journal article" date="2019" name="Int. J. Syst. Evol. Microbiol.">
        <title>The Global Catalogue of Microorganisms (GCM) 10K type strain sequencing project: providing services to taxonomists for standard genome sequencing and annotation.</title>
        <authorList>
            <consortium name="The Broad Institute Genomics Platform"/>
            <consortium name="The Broad Institute Genome Sequencing Center for Infectious Disease"/>
            <person name="Wu L."/>
            <person name="Ma J."/>
        </authorList>
    </citation>
    <scope>NUCLEOTIDE SEQUENCE [LARGE SCALE GENOMIC DNA]</scope>
    <source>
        <strain evidence="3">IBRC-M 10987</strain>
    </source>
</reference>
<keyword evidence="2" id="KW-0413">Isomerase</keyword>
<dbReference type="InterPro" id="IPR036237">
    <property type="entry name" value="Xyl_isomerase-like_sf"/>
</dbReference>
<evidence type="ECO:0000313" key="3">
    <source>
        <dbReference type="Proteomes" id="UP001595715"/>
    </source>
</evidence>